<comment type="similarity">
    <text evidence="1">Belongs to the thioredoxin family.</text>
</comment>
<dbReference type="InterPro" id="IPR036249">
    <property type="entry name" value="Thioredoxin-like_sf"/>
</dbReference>
<evidence type="ECO:0000256" key="2">
    <source>
        <dbReference type="SAM" id="MobiDB-lite"/>
    </source>
</evidence>
<dbReference type="PANTHER" id="PTHR43601">
    <property type="entry name" value="THIOREDOXIN, MITOCHONDRIAL"/>
    <property type="match status" value="1"/>
</dbReference>
<dbReference type="SUPFAM" id="SSF52833">
    <property type="entry name" value="Thioredoxin-like"/>
    <property type="match status" value="1"/>
</dbReference>
<keyword evidence="5" id="KW-1185">Reference proteome</keyword>
<dbReference type="Proteomes" id="UP000314981">
    <property type="component" value="Chromosome 5"/>
</dbReference>
<dbReference type="InterPro" id="IPR013766">
    <property type="entry name" value="Thioredoxin_domain"/>
</dbReference>
<evidence type="ECO:0000256" key="1">
    <source>
        <dbReference type="ARBA" id="ARBA00008987"/>
    </source>
</evidence>
<organism evidence="4 5">
    <name type="scientific">Bos indicus x Bos taurus</name>
    <name type="common">Hybrid cattle</name>
    <dbReference type="NCBI Taxonomy" id="30522"/>
    <lineage>
        <taxon>Eukaryota</taxon>
        <taxon>Metazoa</taxon>
        <taxon>Chordata</taxon>
        <taxon>Craniata</taxon>
        <taxon>Vertebrata</taxon>
        <taxon>Euteleostomi</taxon>
        <taxon>Mammalia</taxon>
        <taxon>Eutheria</taxon>
        <taxon>Laurasiatheria</taxon>
        <taxon>Artiodactyla</taxon>
        <taxon>Ruminantia</taxon>
        <taxon>Pecora</taxon>
        <taxon>Bovidae</taxon>
        <taxon>Bovinae</taxon>
        <taxon>Bos</taxon>
    </lineage>
</organism>
<dbReference type="Pfam" id="PF00085">
    <property type="entry name" value="Thioredoxin"/>
    <property type="match status" value="1"/>
</dbReference>
<evidence type="ECO:0000313" key="5">
    <source>
        <dbReference type="Proteomes" id="UP000314981"/>
    </source>
</evidence>
<dbReference type="GO" id="GO:0045454">
    <property type="term" value="P:cell redox homeostasis"/>
    <property type="evidence" value="ECO:0007669"/>
    <property type="project" value="TreeGrafter"/>
</dbReference>
<sequence length="221" mass="23782">MRQRSGRCCTADRARVCKLRNHTSRPSLQPVPCGRPLLLLFLFRLLLFGLPASSGSSSEDTPLPVSPLNNGPTSGFFLQESFSSGFQLRLRPRLPSRCGKTCSRLPVPGSDGKGSPPQEVTTEVPLTGAEGPAVHPSALAAGRWCGPCKILGPRLEKVVAKQHGKVVMAKVDIDDHTDLALEYEVSAVPTVLAMKNGDVVDKFVGIKDEDQLEAFLKKLIG</sequence>
<feature type="domain" description="Thioredoxin" evidence="3">
    <location>
        <begin position="96"/>
        <end position="221"/>
    </location>
</feature>
<dbReference type="PROSITE" id="PS51352">
    <property type="entry name" value="THIOREDOXIN_2"/>
    <property type="match status" value="1"/>
</dbReference>
<reference evidence="4 5" key="1">
    <citation type="submission" date="2018-11" db="EMBL/GenBank/DDBJ databases">
        <title>Haplotype-resolved cattle genomes.</title>
        <authorList>
            <person name="Low W.Y."/>
            <person name="Tearle R."/>
            <person name="Bickhart D.M."/>
            <person name="Rosen B.D."/>
            <person name="Koren S."/>
            <person name="Rhie A."/>
            <person name="Hiendleder S."/>
            <person name="Phillippy A.M."/>
            <person name="Smith T.P.L."/>
            <person name="Williams J.L."/>
        </authorList>
    </citation>
    <scope>NUCLEOTIDE SEQUENCE [LARGE SCALE GENOMIC DNA]</scope>
</reference>
<protein>
    <submittedName>
        <fullName evidence="4">Thioredoxin 2</fullName>
    </submittedName>
</protein>
<evidence type="ECO:0000313" key="4">
    <source>
        <dbReference type="Ensembl" id="ENSBIXP00000024760.1"/>
    </source>
</evidence>
<dbReference type="AlphaFoldDB" id="A0A4W2DZJ3"/>
<feature type="region of interest" description="Disordered" evidence="2">
    <location>
        <begin position="101"/>
        <end position="121"/>
    </location>
</feature>
<accession>A0A4W2DZJ3</accession>
<name>A0A4W2DZJ3_BOBOX</name>
<gene>
    <name evidence="4" type="primary">TXN2</name>
</gene>
<dbReference type="GO" id="GO:0005739">
    <property type="term" value="C:mitochondrion"/>
    <property type="evidence" value="ECO:0007669"/>
    <property type="project" value="TreeGrafter"/>
</dbReference>
<dbReference type="Ensembl" id="ENSBIXT00000041136.1">
    <property type="protein sequence ID" value="ENSBIXP00000024760.1"/>
    <property type="gene ID" value="ENSBIXG00000026900.1"/>
</dbReference>
<reference evidence="4" key="3">
    <citation type="submission" date="2025-09" db="UniProtKB">
        <authorList>
            <consortium name="Ensembl"/>
        </authorList>
    </citation>
    <scope>IDENTIFICATION</scope>
</reference>
<dbReference type="STRING" id="30522.A0A4W2DZJ3"/>
<evidence type="ECO:0000259" key="3">
    <source>
        <dbReference type="PROSITE" id="PS51352"/>
    </source>
</evidence>
<dbReference type="Gene3D" id="3.40.30.10">
    <property type="entry name" value="Glutaredoxin"/>
    <property type="match status" value="1"/>
</dbReference>
<dbReference type="CDD" id="cd02947">
    <property type="entry name" value="TRX_family"/>
    <property type="match status" value="1"/>
</dbReference>
<proteinExistence type="inferred from homology"/>
<dbReference type="PANTHER" id="PTHR43601:SF3">
    <property type="entry name" value="THIOREDOXIN, MITOCHONDRIAL"/>
    <property type="match status" value="1"/>
</dbReference>
<reference evidence="4" key="2">
    <citation type="submission" date="2025-08" db="UniProtKB">
        <authorList>
            <consortium name="Ensembl"/>
        </authorList>
    </citation>
    <scope>IDENTIFICATION</scope>
</reference>